<dbReference type="InterPro" id="IPR037459">
    <property type="entry name" value="RhgT-like"/>
</dbReference>
<keyword evidence="2" id="KW-0378">Hydrolase</keyword>
<evidence type="ECO:0000256" key="2">
    <source>
        <dbReference type="ARBA" id="ARBA00022801"/>
    </source>
</evidence>
<dbReference type="EMBL" id="JBHLTC010000009">
    <property type="protein sequence ID" value="MFC0624151.1"/>
    <property type="molecule type" value="Genomic_DNA"/>
</dbReference>
<accession>A0ABV6QHN4</accession>
<feature type="signal peptide" evidence="3">
    <location>
        <begin position="1"/>
        <end position="34"/>
    </location>
</feature>
<comment type="caution">
    <text evidence="5">The sequence shown here is derived from an EMBL/GenBank/DDBJ whole genome shotgun (WGS) entry which is preliminary data.</text>
</comment>
<dbReference type="CDD" id="cd01821">
    <property type="entry name" value="Rhamnogalacturan_acetylesterase_like"/>
    <property type="match status" value="1"/>
</dbReference>
<comment type="similarity">
    <text evidence="1">Belongs to the 'GDSL' lipolytic enzyme family.</text>
</comment>
<proteinExistence type="inferred from homology"/>
<sequence length="351" mass="37619">MSRQLRRVVSLTTSLTAATVLFGTAAPATTLALAAPVENCEGVGTAQVLCSFDVAPGIYRVALALPTQEAAAVSVTAEARRVMLPPVMAGRAKRHQAFAVDVRAAEGEPTLATGTPGLQVRLTSADGGPVRLDSIAVHPLRQVRTLFLAGDSTVCDQANAPYTGWGQRLPQFFNAHLAVANYADSGEGSASFLANDALMPAMEQRIRAGDFVMIQFGHNDKATTAADYRRNLGEILDRVMARGGRPILVTPTVRQLFDSTGQLNQTALHVNGLGVNLPAEMRALATERDVPLIDLTSRSEELVESLGPTDSSALYLPEKKDRTHNSEYGADQMARLLLADLPLPLQHYLRR</sequence>
<evidence type="ECO:0000259" key="4">
    <source>
        <dbReference type="Pfam" id="PF13472"/>
    </source>
</evidence>
<dbReference type="PANTHER" id="PTHR43695:SF1">
    <property type="entry name" value="RHAMNOGALACTURONAN ACETYLESTERASE"/>
    <property type="match status" value="1"/>
</dbReference>
<dbReference type="SUPFAM" id="SSF52266">
    <property type="entry name" value="SGNH hydrolase"/>
    <property type="match status" value="1"/>
</dbReference>
<dbReference type="InterPro" id="IPR036514">
    <property type="entry name" value="SGNH_hydro_sf"/>
</dbReference>
<gene>
    <name evidence="5" type="ORF">ACFFGN_08755</name>
</gene>
<evidence type="ECO:0000313" key="6">
    <source>
        <dbReference type="Proteomes" id="UP001589890"/>
    </source>
</evidence>
<feature type="domain" description="SGNH hydrolase-type esterase" evidence="4">
    <location>
        <begin position="150"/>
        <end position="299"/>
    </location>
</feature>
<dbReference type="Gene3D" id="3.40.50.1110">
    <property type="entry name" value="SGNH hydrolase"/>
    <property type="match status" value="1"/>
</dbReference>
<evidence type="ECO:0000313" key="5">
    <source>
        <dbReference type="EMBL" id="MFC0624151.1"/>
    </source>
</evidence>
<evidence type="ECO:0000256" key="3">
    <source>
        <dbReference type="SAM" id="SignalP"/>
    </source>
</evidence>
<organism evidence="5 6">
    <name type="scientific">Kribbella deserti</name>
    <dbReference type="NCBI Taxonomy" id="1926257"/>
    <lineage>
        <taxon>Bacteria</taxon>
        <taxon>Bacillati</taxon>
        <taxon>Actinomycetota</taxon>
        <taxon>Actinomycetes</taxon>
        <taxon>Propionibacteriales</taxon>
        <taxon>Kribbellaceae</taxon>
        <taxon>Kribbella</taxon>
    </lineage>
</organism>
<feature type="chain" id="PRO_5046162423" evidence="3">
    <location>
        <begin position="35"/>
        <end position="351"/>
    </location>
</feature>
<dbReference type="PANTHER" id="PTHR43695">
    <property type="entry name" value="PUTATIVE (AFU_ORTHOLOGUE AFUA_2G17250)-RELATED"/>
    <property type="match status" value="1"/>
</dbReference>
<reference evidence="5 6" key="1">
    <citation type="submission" date="2024-09" db="EMBL/GenBank/DDBJ databases">
        <authorList>
            <person name="Sun Q."/>
            <person name="Mori K."/>
        </authorList>
    </citation>
    <scope>NUCLEOTIDE SEQUENCE [LARGE SCALE GENOMIC DNA]</scope>
    <source>
        <strain evidence="5 6">CGMCC 1.15906</strain>
    </source>
</reference>
<dbReference type="RefSeq" id="WP_380045020.1">
    <property type="nucleotide sequence ID" value="NZ_JBHLTC010000009.1"/>
</dbReference>
<protein>
    <submittedName>
        <fullName evidence="5">Rhamnogalacturonan acetylesterase</fullName>
    </submittedName>
</protein>
<name>A0ABV6QHN4_9ACTN</name>
<keyword evidence="6" id="KW-1185">Reference proteome</keyword>
<evidence type="ECO:0000256" key="1">
    <source>
        <dbReference type="ARBA" id="ARBA00008668"/>
    </source>
</evidence>
<dbReference type="InterPro" id="IPR013830">
    <property type="entry name" value="SGNH_hydro"/>
</dbReference>
<dbReference type="Pfam" id="PF13472">
    <property type="entry name" value="Lipase_GDSL_2"/>
    <property type="match status" value="1"/>
</dbReference>
<dbReference type="Proteomes" id="UP001589890">
    <property type="component" value="Unassembled WGS sequence"/>
</dbReference>
<keyword evidence="3" id="KW-0732">Signal</keyword>